<comment type="caution">
    <text evidence="1">The sequence shown here is derived from an EMBL/GenBank/DDBJ whole genome shotgun (WGS) entry which is preliminary data.</text>
</comment>
<keyword evidence="2" id="KW-1185">Reference proteome</keyword>
<evidence type="ECO:0000313" key="2">
    <source>
        <dbReference type="Proteomes" id="UP000663879"/>
    </source>
</evidence>
<reference evidence="1" key="1">
    <citation type="submission" date="2021-02" db="EMBL/GenBank/DDBJ databases">
        <authorList>
            <person name="Nowell W R."/>
        </authorList>
    </citation>
    <scope>NUCLEOTIDE SEQUENCE</scope>
    <source>
        <strain evidence="1">Ploen Becks lab</strain>
    </source>
</reference>
<evidence type="ECO:0000313" key="1">
    <source>
        <dbReference type="EMBL" id="CAF1003803.1"/>
    </source>
</evidence>
<name>A0A814H023_9BILA</name>
<gene>
    <name evidence="1" type="ORF">OXX778_LOCUS16547</name>
</gene>
<dbReference type="AlphaFoldDB" id="A0A814H023"/>
<proteinExistence type="predicted"/>
<dbReference type="Proteomes" id="UP000663879">
    <property type="component" value="Unassembled WGS sequence"/>
</dbReference>
<dbReference type="OrthoDB" id="10180490at2759"/>
<protein>
    <submittedName>
        <fullName evidence="1">Uncharacterized protein</fullName>
    </submittedName>
</protein>
<organism evidence="1 2">
    <name type="scientific">Brachionus calyciflorus</name>
    <dbReference type="NCBI Taxonomy" id="104777"/>
    <lineage>
        <taxon>Eukaryota</taxon>
        <taxon>Metazoa</taxon>
        <taxon>Spiralia</taxon>
        <taxon>Gnathifera</taxon>
        <taxon>Rotifera</taxon>
        <taxon>Eurotatoria</taxon>
        <taxon>Monogononta</taxon>
        <taxon>Pseudotrocha</taxon>
        <taxon>Ploima</taxon>
        <taxon>Brachionidae</taxon>
        <taxon>Brachionus</taxon>
    </lineage>
</organism>
<accession>A0A814H023</accession>
<dbReference type="EMBL" id="CAJNOC010003942">
    <property type="protein sequence ID" value="CAF1003803.1"/>
    <property type="molecule type" value="Genomic_DNA"/>
</dbReference>
<sequence>MQQIDDESESEEEFDFINGIRGTQVLDRMFEEKRRERALLDANIKQRFDESTSEEIQNEIHRYWLSRKLTKQRITERDVKLAKNRLKKKIREEETNKMHMEFLERHRDQN</sequence>